<evidence type="ECO:0000313" key="3">
    <source>
        <dbReference type="Proteomes" id="UP001175000"/>
    </source>
</evidence>
<dbReference type="Proteomes" id="UP001175000">
    <property type="component" value="Unassembled WGS sequence"/>
</dbReference>
<reference evidence="2" key="1">
    <citation type="submission" date="2023-06" db="EMBL/GenBank/DDBJ databases">
        <title>Genome-scale phylogeny and comparative genomics of the fungal order Sordariales.</title>
        <authorList>
            <consortium name="Lawrence Berkeley National Laboratory"/>
            <person name="Hensen N."/>
            <person name="Bonometti L."/>
            <person name="Westerberg I."/>
            <person name="Brannstrom I.O."/>
            <person name="Guillou S."/>
            <person name="Cros-Aarteil S."/>
            <person name="Calhoun S."/>
            <person name="Haridas S."/>
            <person name="Kuo A."/>
            <person name="Mondo S."/>
            <person name="Pangilinan J."/>
            <person name="Riley R."/>
            <person name="Labutti K."/>
            <person name="Andreopoulos B."/>
            <person name="Lipzen A."/>
            <person name="Chen C."/>
            <person name="Yanf M."/>
            <person name="Daum C."/>
            <person name="Ng V."/>
            <person name="Clum A."/>
            <person name="Steindorff A."/>
            <person name="Ohm R."/>
            <person name="Martin F."/>
            <person name="Silar P."/>
            <person name="Natvig D."/>
            <person name="Lalanne C."/>
            <person name="Gautier V."/>
            <person name="Ament-Velasquez S.L."/>
            <person name="Kruys A."/>
            <person name="Hutchinson M.I."/>
            <person name="Powell A.J."/>
            <person name="Barry K."/>
            <person name="Miller A.N."/>
            <person name="Grigoriev I.V."/>
            <person name="Debuchy R."/>
            <person name="Gladieux P."/>
            <person name="Thoren M.H."/>
            <person name="Johannesson H."/>
        </authorList>
    </citation>
    <scope>NUCLEOTIDE SEQUENCE</scope>
    <source>
        <strain evidence="2">CBS 606.72</strain>
    </source>
</reference>
<dbReference type="SUPFAM" id="SSF53335">
    <property type="entry name" value="S-adenosyl-L-methionine-dependent methyltransferases"/>
    <property type="match status" value="1"/>
</dbReference>
<name>A0AA40CCQ7_9PEZI</name>
<feature type="compositionally biased region" description="Pro residues" evidence="1">
    <location>
        <begin position="61"/>
        <end position="70"/>
    </location>
</feature>
<feature type="region of interest" description="Disordered" evidence="1">
    <location>
        <begin position="54"/>
        <end position="80"/>
    </location>
</feature>
<evidence type="ECO:0000256" key="1">
    <source>
        <dbReference type="SAM" id="MobiDB-lite"/>
    </source>
</evidence>
<dbReference type="AlphaFoldDB" id="A0AA40CCQ7"/>
<keyword evidence="3" id="KW-1185">Reference proteome</keyword>
<sequence>MDIDTFNAWAATYEQSTGGVTRQVATHILILLPLPSLLTRTFTILCNAPGTGTVTSEPLKLSPPFPPHRQNPPRRRLPPHDNHRLHRLLLSLSTAVMPAESLTFPSNTLTHSITNIGILVFSDGAKGAREIYRTLKPDGVAIVASWSFIGFAKPLAEASLIITPEGKAFSLPIDTVWFDTGYLEKIMCEAGFGEGVEMQEEEFLLGWRV</sequence>
<accession>A0AA40CCQ7</accession>
<feature type="compositionally biased region" description="Basic residues" evidence="1">
    <location>
        <begin position="71"/>
        <end position="80"/>
    </location>
</feature>
<dbReference type="InterPro" id="IPR029063">
    <property type="entry name" value="SAM-dependent_MTases_sf"/>
</dbReference>
<evidence type="ECO:0000313" key="2">
    <source>
        <dbReference type="EMBL" id="KAK0633996.1"/>
    </source>
</evidence>
<protein>
    <submittedName>
        <fullName evidence="2">Uncharacterized protein</fullName>
    </submittedName>
</protein>
<comment type="caution">
    <text evidence="2">The sequence shown here is derived from an EMBL/GenBank/DDBJ whole genome shotgun (WGS) entry which is preliminary data.</text>
</comment>
<organism evidence="2 3">
    <name type="scientific">Immersiella caudata</name>
    <dbReference type="NCBI Taxonomy" id="314043"/>
    <lineage>
        <taxon>Eukaryota</taxon>
        <taxon>Fungi</taxon>
        <taxon>Dikarya</taxon>
        <taxon>Ascomycota</taxon>
        <taxon>Pezizomycotina</taxon>
        <taxon>Sordariomycetes</taxon>
        <taxon>Sordariomycetidae</taxon>
        <taxon>Sordariales</taxon>
        <taxon>Lasiosphaeriaceae</taxon>
        <taxon>Immersiella</taxon>
    </lineage>
</organism>
<dbReference type="EMBL" id="JAULSU010000001">
    <property type="protein sequence ID" value="KAK0633996.1"/>
    <property type="molecule type" value="Genomic_DNA"/>
</dbReference>
<proteinExistence type="predicted"/>
<dbReference type="Gene3D" id="3.40.50.150">
    <property type="entry name" value="Vaccinia Virus protein VP39"/>
    <property type="match status" value="1"/>
</dbReference>
<gene>
    <name evidence="2" type="ORF">B0T14DRAFT_492049</name>
</gene>